<dbReference type="AlphaFoldDB" id="A0A940DFU7"/>
<feature type="chain" id="PRO_5036991563" evidence="1">
    <location>
        <begin position="21"/>
        <end position="144"/>
    </location>
</feature>
<dbReference type="EMBL" id="JADINE010000046">
    <property type="protein sequence ID" value="MBO8407558.1"/>
    <property type="molecule type" value="Genomic_DNA"/>
</dbReference>
<protein>
    <submittedName>
        <fullName evidence="2">Uncharacterized protein</fullName>
    </submittedName>
</protein>
<keyword evidence="1" id="KW-0732">Signal</keyword>
<dbReference type="Proteomes" id="UP000721442">
    <property type="component" value="Unassembled WGS sequence"/>
</dbReference>
<reference evidence="2" key="1">
    <citation type="submission" date="2020-10" db="EMBL/GenBank/DDBJ databases">
        <authorList>
            <person name="Gilroy R."/>
        </authorList>
    </citation>
    <scope>NUCLEOTIDE SEQUENCE</scope>
    <source>
        <strain evidence="2">B1-16210</strain>
    </source>
</reference>
<reference evidence="2" key="2">
    <citation type="journal article" date="2021" name="PeerJ">
        <title>Extensive microbial diversity within the chicken gut microbiome revealed by metagenomics and culture.</title>
        <authorList>
            <person name="Gilroy R."/>
            <person name="Ravi A."/>
            <person name="Getino M."/>
            <person name="Pursley I."/>
            <person name="Horton D.L."/>
            <person name="Alikhan N.F."/>
            <person name="Baker D."/>
            <person name="Gharbi K."/>
            <person name="Hall N."/>
            <person name="Watson M."/>
            <person name="Adriaenssens E.M."/>
            <person name="Foster-Nyarko E."/>
            <person name="Jarju S."/>
            <person name="Secka A."/>
            <person name="Antonio M."/>
            <person name="Oren A."/>
            <person name="Chaudhuri R.R."/>
            <person name="La Ragione R."/>
            <person name="Hildebrand F."/>
            <person name="Pallen M.J."/>
        </authorList>
    </citation>
    <scope>NUCLEOTIDE SEQUENCE</scope>
    <source>
        <strain evidence="2">B1-16210</strain>
    </source>
</reference>
<gene>
    <name evidence="2" type="ORF">IAC77_03825</name>
</gene>
<evidence type="ECO:0000313" key="3">
    <source>
        <dbReference type="Proteomes" id="UP000721442"/>
    </source>
</evidence>
<sequence>MKKHLIIAGIICAASIPPAAAVTKCVALNSISTTCSVGYSFARLDWSTTCKTNGISVPIVGIAGCSSQNGGTIGTTSDSLPTSSNSDDNKYCWCKMVSPAVSRWVYYNSLSSAGNCAYNCSGGCVQYAIEKASFRSALFAILSD</sequence>
<accession>A0A940DFU7</accession>
<comment type="caution">
    <text evidence="2">The sequence shown here is derived from an EMBL/GenBank/DDBJ whole genome shotgun (WGS) entry which is preliminary data.</text>
</comment>
<organism evidence="2 3">
    <name type="scientific">Candidatus Enterousia excrementavium</name>
    <dbReference type="NCBI Taxonomy" id="2840789"/>
    <lineage>
        <taxon>Bacteria</taxon>
        <taxon>Pseudomonadati</taxon>
        <taxon>Pseudomonadota</taxon>
        <taxon>Alphaproteobacteria</taxon>
        <taxon>Candidatus Enterousia</taxon>
    </lineage>
</organism>
<feature type="signal peptide" evidence="1">
    <location>
        <begin position="1"/>
        <end position="20"/>
    </location>
</feature>
<evidence type="ECO:0000256" key="1">
    <source>
        <dbReference type="SAM" id="SignalP"/>
    </source>
</evidence>
<proteinExistence type="predicted"/>
<name>A0A940DFU7_9PROT</name>
<evidence type="ECO:0000313" key="2">
    <source>
        <dbReference type="EMBL" id="MBO8407558.1"/>
    </source>
</evidence>